<comment type="subcellular location">
    <subcellularLocation>
        <location evidence="1">Cell membrane</location>
        <topology evidence="1">Multi-pass membrane protein</topology>
    </subcellularLocation>
</comment>
<keyword evidence="9" id="KW-1185">Reference proteome</keyword>
<feature type="transmembrane region" description="Helical" evidence="6">
    <location>
        <begin position="406"/>
        <end position="428"/>
    </location>
</feature>
<reference evidence="8 9" key="1">
    <citation type="journal article" date="2012" name="Stand. Genomic Sci.">
        <title>Genome sequence of the halotolerant bacterium Corynebacterium halotolerans type strain YIM 70093(T) (= DSM 44683(T)).</title>
        <authorList>
            <person name="Ruckert C."/>
            <person name="Albersmeier A."/>
            <person name="Al-Dilaimi A."/>
            <person name="Niehaus K."/>
            <person name="Szczepanowski R."/>
            <person name="Kalinowski J."/>
        </authorList>
    </citation>
    <scope>NUCLEOTIDE SEQUENCE [LARGE SCALE GENOMIC DNA]</scope>
    <source>
        <strain evidence="8">YIM 70093</strain>
    </source>
</reference>
<dbReference type="EMBL" id="CP003697">
    <property type="protein sequence ID" value="AGF73270.1"/>
    <property type="molecule type" value="Genomic_DNA"/>
</dbReference>
<evidence type="ECO:0000256" key="1">
    <source>
        <dbReference type="ARBA" id="ARBA00004651"/>
    </source>
</evidence>
<dbReference type="GO" id="GO:0006825">
    <property type="term" value="P:copper ion transport"/>
    <property type="evidence" value="ECO:0007669"/>
    <property type="project" value="InterPro"/>
</dbReference>
<dbReference type="GO" id="GO:0005886">
    <property type="term" value="C:plasma membrane"/>
    <property type="evidence" value="ECO:0007669"/>
    <property type="project" value="UniProtKB-SubCell"/>
</dbReference>
<dbReference type="eggNOG" id="COG3336">
    <property type="taxonomic scope" value="Bacteria"/>
</dbReference>
<accession>M1P0G0</accession>
<feature type="transmembrane region" description="Helical" evidence="6">
    <location>
        <begin position="7"/>
        <end position="27"/>
    </location>
</feature>
<proteinExistence type="predicted"/>
<keyword evidence="3 6" id="KW-0812">Transmembrane</keyword>
<evidence type="ECO:0000256" key="2">
    <source>
        <dbReference type="ARBA" id="ARBA00022475"/>
    </source>
</evidence>
<feature type="transmembrane region" description="Helical" evidence="6">
    <location>
        <begin position="440"/>
        <end position="463"/>
    </location>
</feature>
<feature type="transmembrane region" description="Helical" evidence="6">
    <location>
        <begin position="205"/>
        <end position="225"/>
    </location>
</feature>
<keyword evidence="5 6" id="KW-0472">Membrane</keyword>
<dbReference type="Proteomes" id="UP000011723">
    <property type="component" value="Chromosome"/>
</dbReference>
<feature type="transmembrane region" description="Helical" evidence="6">
    <location>
        <begin position="525"/>
        <end position="543"/>
    </location>
</feature>
<feature type="transmembrane region" description="Helical" evidence="6">
    <location>
        <begin position="146"/>
        <end position="166"/>
    </location>
</feature>
<evidence type="ECO:0000313" key="8">
    <source>
        <dbReference type="EMBL" id="AGF73270.1"/>
    </source>
</evidence>
<dbReference type="InterPro" id="IPR019108">
    <property type="entry name" value="Caa3_assmbl_CtaG-rel"/>
</dbReference>
<keyword evidence="2" id="KW-1003">Cell membrane</keyword>
<feature type="transmembrane region" description="Helical" evidence="6">
    <location>
        <begin position="273"/>
        <end position="294"/>
    </location>
</feature>
<organism evidence="8 9">
    <name type="scientific">Corynebacterium halotolerans YIM 70093 = DSM 44683</name>
    <dbReference type="NCBI Taxonomy" id="1121362"/>
    <lineage>
        <taxon>Bacteria</taxon>
        <taxon>Bacillati</taxon>
        <taxon>Actinomycetota</taxon>
        <taxon>Actinomycetes</taxon>
        <taxon>Mycobacteriales</taxon>
        <taxon>Corynebacteriaceae</taxon>
        <taxon>Corynebacterium</taxon>
    </lineage>
</organism>
<dbReference type="InterPro" id="IPR008457">
    <property type="entry name" value="Cu-R_CopD_dom"/>
</dbReference>
<feature type="transmembrane region" description="Helical" evidence="6">
    <location>
        <begin position="237"/>
        <end position="261"/>
    </location>
</feature>
<dbReference type="eggNOG" id="COG1276">
    <property type="taxonomic scope" value="Bacteria"/>
</dbReference>
<evidence type="ECO:0000256" key="4">
    <source>
        <dbReference type="ARBA" id="ARBA00022989"/>
    </source>
</evidence>
<dbReference type="PANTHER" id="PTHR34820:SF4">
    <property type="entry name" value="INNER MEMBRANE PROTEIN YEBZ"/>
    <property type="match status" value="1"/>
</dbReference>
<name>M1P0G0_9CORY</name>
<gene>
    <name evidence="8" type="ORF">A605_11350</name>
</gene>
<feature type="domain" description="Copper resistance protein D" evidence="7">
    <location>
        <begin position="236"/>
        <end position="331"/>
    </location>
</feature>
<feature type="transmembrane region" description="Helical" evidence="6">
    <location>
        <begin position="173"/>
        <end position="193"/>
    </location>
</feature>
<evidence type="ECO:0000256" key="6">
    <source>
        <dbReference type="SAM" id="Phobius"/>
    </source>
</evidence>
<feature type="transmembrane region" description="Helical" evidence="6">
    <location>
        <begin position="95"/>
        <end position="119"/>
    </location>
</feature>
<feature type="transmembrane region" description="Helical" evidence="6">
    <location>
        <begin position="52"/>
        <end position="74"/>
    </location>
</feature>
<dbReference type="InterPro" id="IPR032694">
    <property type="entry name" value="CopC/D"/>
</dbReference>
<feature type="transmembrane region" description="Helical" evidence="6">
    <location>
        <begin position="555"/>
        <end position="575"/>
    </location>
</feature>
<dbReference type="AlphaFoldDB" id="M1P0G0"/>
<dbReference type="HOGENOM" id="CLU_016803_0_0_11"/>
<evidence type="ECO:0000256" key="5">
    <source>
        <dbReference type="ARBA" id="ARBA00023136"/>
    </source>
</evidence>
<evidence type="ECO:0000313" key="9">
    <source>
        <dbReference type="Proteomes" id="UP000011723"/>
    </source>
</evidence>
<dbReference type="Pfam" id="PF09678">
    <property type="entry name" value="Caa3_CtaG"/>
    <property type="match status" value="1"/>
</dbReference>
<evidence type="ECO:0000256" key="3">
    <source>
        <dbReference type="ARBA" id="ARBA00022692"/>
    </source>
</evidence>
<feature type="transmembrane region" description="Helical" evidence="6">
    <location>
        <begin position="374"/>
        <end position="394"/>
    </location>
</feature>
<dbReference type="KEGG" id="chn:A605_11350"/>
<feature type="transmembrane region" description="Helical" evidence="6">
    <location>
        <begin position="315"/>
        <end position="334"/>
    </location>
</feature>
<feature type="transmembrane region" description="Helical" evidence="6">
    <location>
        <begin position="606"/>
        <end position="625"/>
    </location>
</feature>
<dbReference type="STRING" id="1121362.A605_11350"/>
<protein>
    <recommendedName>
        <fullName evidence="7">Copper resistance protein D domain-containing protein</fullName>
    </recommendedName>
</protein>
<dbReference type="Pfam" id="PF05425">
    <property type="entry name" value="CopD"/>
    <property type="match status" value="1"/>
</dbReference>
<dbReference type="PANTHER" id="PTHR34820">
    <property type="entry name" value="INNER MEMBRANE PROTEIN YEBZ"/>
    <property type="match status" value="1"/>
</dbReference>
<feature type="transmembrane region" description="Helical" evidence="6">
    <location>
        <begin position="493"/>
        <end position="513"/>
    </location>
</feature>
<keyword evidence="4 6" id="KW-1133">Transmembrane helix</keyword>
<evidence type="ECO:0000259" key="7">
    <source>
        <dbReference type="Pfam" id="PF05425"/>
    </source>
</evidence>
<dbReference type="PATRIC" id="fig|1121362.3.peg.2302"/>
<sequence length="677" mass="75009">MRSTWPLYLLFFVVAGLIGATISYAFLTESLTALGIPDPGFVTTYGLPFFRAVGWMLAALAVGSFMFAAFYISPRVPEGDNDRLIKAPLSVDGHLASRTGAVSALCFGLVALLMIPLVLSDVSGTPFVQTLRPDAFGVALEQVATAQAWGVVAAIALVTGIVGLFLRNWASQPLLMLGAILMIVPLAMEGHSASGGDHDYGTNSYLWHLVFMVVWVGGLMALVAHGRRLGPDLDVALRRYSAVALFSIIVMAVSGLVNAGIRIEFSDWFTTRYGLIIVAKTVGVIVLGVFGWLHRAWTIPKVQANPHDRRLFRRVAIGEVLVMAAVTGVAITMGRTPPPPPRDPNLSPMAVQIGYELTEEPTFLNVWTMWRFDLLFGTIALLLAAGYLYAVWRARRAGRDWATSRTVWWLLGCASLVLTMSSGIGLNMPASYSMHMLGHMILSMVVPLFLVFGAPLTLLMTAFKSGPPGRPGIRDWAYAFTQSRLLRIISNPVVNLVQFLFFFYVMYLIIPLYELMISEHAGHMIMNAIFLVSGYFYFWEVVGPDPIPHRRPTPVRLAVLFVSMPVHLFLGVYLMQLNTVMGQEFYESLFLPWNPDLLVDQKEGGGIAWAFGSFPLAIVFARLALDWRREDKAETKVYDDKVARGEDDEFESYNQMLARMNAGGEQRDDYYNKEFGK</sequence>